<dbReference type="Pfam" id="PF25967">
    <property type="entry name" value="RND-MFP_C"/>
    <property type="match status" value="1"/>
</dbReference>
<comment type="subcellular location">
    <subcellularLocation>
        <location evidence="1">Cell membrane</location>
    </subcellularLocation>
</comment>
<dbReference type="AlphaFoldDB" id="B9Z8Y4"/>
<evidence type="ECO:0000256" key="4">
    <source>
        <dbReference type="ARBA" id="ARBA00022475"/>
    </source>
</evidence>
<dbReference type="InterPro" id="IPR058624">
    <property type="entry name" value="MdtA-like_HH"/>
</dbReference>
<keyword evidence="4" id="KW-1003">Cell membrane</keyword>
<feature type="domain" description="Multidrug resistance protein MdtA-like barrel-sandwich hybrid" evidence="9">
    <location>
        <begin position="88"/>
        <end position="231"/>
    </location>
</feature>
<evidence type="ECO:0000256" key="3">
    <source>
        <dbReference type="ARBA" id="ARBA00022448"/>
    </source>
</evidence>
<dbReference type="PANTHER" id="PTHR30469:SF12">
    <property type="entry name" value="MULTIDRUG RESISTANCE PROTEIN MDTA"/>
    <property type="match status" value="1"/>
</dbReference>
<dbReference type="RefSeq" id="WP_008955838.1">
    <property type="nucleotide sequence ID" value="NZ_ACIS01000015.1"/>
</dbReference>
<comment type="similarity">
    <text evidence="2">Belongs to the membrane fusion protein (MFP) (TC 8.A.1) family.</text>
</comment>
<keyword evidence="5" id="KW-0997">Cell inner membrane</keyword>
<name>B9Z8Y4_9NEIS</name>
<evidence type="ECO:0000313" key="13">
    <source>
        <dbReference type="Proteomes" id="UP000003165"/>
    </source>
</evidence>
<dbReference type="Gene3D" id="2.40.420.20">
    <property type="match status" value="1"/>
</dbReference>
<dbReference type="NCBIfam" id="NF008589">
    <property type="entry name" value="PRK11556.1"/>
    <property type="match status" value="1"/>
</dbReference>
<feature type="domain" description="Multidrug resistance protein MdtA-like beta-barrel" evidence="10">
    <location>
        <begin position="237"/>
        <end position="315"/>
    </location>
</feature>
<evidence type="ECO:0000259" key="10">
    <source>
        <dbReference type="Pfam" id="PF25944"/>
    </source>
</evidence>
<dbReference type="InterPro" id="IPR058626">
    <property type="entry name" value="MdtA-like_b-barrel"/>
</dbReference>
<accession>B9Z8Y4</accession>
<evidence type="ECO:0000313" key="12">
    <source>
        <dbReference type="EMBL" id="EEG06803.1"/>
    </source>
</evidence>
<keyword evidence="3" id="KW-0813">Transport</keyword>
<dbReference type="Pfam" id="PF25917">
    <property type="entry name" value="BSH_RND"/>
    <property type="match status" value="1"/>
</dbReference>
<dbReference type="NCBIfam" id="TIGR01730">
    <property type="entry name" value="RND_mfp"/>
    <property type="match status" value="1"/>
</dbReference>
<evidence type="ECO:0000259" key="11">
    <source>
        <dbReference type="Pfam" id="PF25967"/>
    </source>
</evidence>
<dbReference type="SUPFAM" id="SSF111369">
    <property type="entry name" value="HlyD-like secretion proteins"/>
    <property type="match status" value="1"/>
</dbReference>
<reference evidence="12 13" key="1">
    <citation type="submission" date="2009-02" db="EMBL/GenBank/DDBJ databases">
        <title>Sequencing of the draft genome and assembly of Lutiella nitroferrum 2002.</title>
        <authorList>
            <consortium name="US DOE Joint Genome Institute (JGI-PGF)"/>
            <person name="Lucas S."/>
            <person name="Copeland A."/>
            <person name="Lapidus A."/>
            <person name="Glavina del Rio T."/>
            <person name="Tice H."/>
            <person name="Bruce D."/>
            <person name="Goodwin L."/>
            <person name="Pitluck S."/>
            <person name="Larimer F."/>
            <person name="Land M.L."/>
            <person name="Hauser L."/>
            <person name="Coates J.D."/>
        </authorList>
    </citation>
    <scope>NUCLEOTIDE SEQUENCE [LARGE SCALE GENOMIC DNA]</scope>
    <source>
        <strain evidence="12 13">2002</strain>
    </source>
</reference>
<dbReference type="Gene3D" id="2.40.50.100">
    <property type="match status" value="1"/>
</dbReference>
<dbReference type="PANTHER" id="PTHR30469">
    <property type="entry name" value="MULTIDRUG RESISTANCE PROTEIN MDTA"/>
    <property type="match status" value="1"/>
</dbReference>
<organism evidence="12 13">
    <name type="scientific">Pseudogulbenkiania ferrooxidans 2002</name>
    <dbReference type="NCBI Taxonomy" id="279714"/>
    <lineage>
        <taxon>Bacteria</taxon>
        <taxon>Pseudomonadati</taxon>
        <taxon>Pseudomonadota</taxon>
        <taxon>Betaproteobacteria</taxon>
        <taxon>Neisseriales</taxon>
        <taxon>Chromobacteriaceae</taxon>
        <taxon>Pseudogulbenkiania</taxon>
    </lineage>
</organism>
<dbReference type="GO" id="GO:0015562">
    <property type="term" value="F:efflux transmembrane transporter activity"/>
    <property type="evidence" value="ECO:0007669"/>
    <property type="project" value="TreeGrafter"/>
</dbReference>
<dbReference type="GO" id="GO:1990281">
    <property type="term" value="C:efflux pump complex"/>
    <property type="evidence" value="ECO:0007669"/>
    <property type="project" value="TreeGrafter"/>
</dbReference>
<dbReference type="InterPro" id="IPR006143">
    <property type="entry name" value="RND_pump_MFP"/>
</dbReference>
<feature type="domain" description="Multidrug resistance protein MdtA-like alpha-helical hairpin" evidence="8">
    <location>
        <begin position="129"/>
        <end position="198"/>
    </location>
</feature>
<sequence precursor="true">MSPTPSESTPPSSPSTPRPRRRLLWLALFGLVVAGAVGWQRWHAASGADKAAVQKRGERGPQTVTVATVRRGQLKVYLTALGTVTPSETVTVKSRVDGQLMRVLFTEGQLVKSGQLLAEIDPRPFEAAVAQAEGQLLRDSAQLKNAEIDLARYQSLLAENSIARQQVDTQAALVQQFRGTVKVDQGVVDNARLQLSYSHITAPLAGRVGLRRVDAGNMITANDANGLVVITQTQPSHVVFALPEAHLSTVMKPYLAGQALSVEAWDRGGKLLAQGKLETLDNQMDSTTGTVKLKARFANADNVLFPNQFINVKLLTEVRRDAVLIPEAALQRGKDGPFVYLVQPDNRVALRPVVPGPADAGQLAVEQGLAPGERVALDGLDRLRAGSQVKPRALNDAGATAPGAGGKRRGKHAASAPAAQGQAKQ</sequence>
<feature type="domain" description="Multidrug resistance protein MdtA-like C-terminal permuted SH3" evidence="11">
    <location>
        <begin position="321"/>
        <end position="382"/>
    </location>
</feature>
<feature type="compositionally biased region" description="Low complexity" evidence="7">
    <location>
        <begin position="413"/>
        <end position="425"/>
    </location>
</feature>
<evidence type="ECO:0000256" key="7">
    <source>
        <dbReference type="SAM" id="MobiDB-lite"/>
    </source>
</evidence>
<evidence type="ECO:0000256" key="5">
    <source>
        <dbReference type="ARBA" id="ARBA00022519"/>
    </source>
</evidence>
<dbReference type="Pfam" id="PF25876">
    <property type="entry name" value="HH_MFP_RND"/>
    <property type="match status" value="1"/>
</dbReference>
<evidence type="ECO:0000256" key="1">
    <source>
        <dbReference type="ARBA" id="ARBA00004236"/>
    </source>
</evidence>
<dbReference type="InterPro" id="IPR058625">
    <property type="entry name" value="MdtA-like_BSH"/>
</dbReference>
<feature type="region of interest" description="Disordered" evidence="7">
    <location>
        <begin position="386"/>
        <end position="425"/>
    </location>
</feature>
<evidence type="ECO:0000256" key="2">
    <source>
        <dbReference type="ARBA" id="ARBA00009477"/>
    </source>
</evidence>
<dbReference type="Gene3D" id="1.10.287.470">
    <property type="entry name" value="Helix hairpin bin"/>
    <property type="match status" value="1"/>
</dbReference>
<dbReference type="GO" id="GO:0030313">
    <property type="term" value="C:cell envelope"/>
    <property type="evidence" value="ECO:0007669"/>
    <property type="project" value="UniProtKB-SubCell"/>
</dbReference>
<dbReference type="Pfam" id="PF25944">
    <property type="entry name" value="Beta-barrel_RND"/>
    <property type="match status" value="1"/>
</dbReference>
<evidence type="ECO:0000259" key="8">
    <source>
        <dbReference type="Pfam" id="PF25876"/>
    </source>
</evidence>
<dbReference type="EMBL" id="ACIS01000015">
    <property type="protein sequence ID" value="EEG06803.1"/>
    <property type="molecule type" value="Genomic_DNA"/>
</dbReference>
<evidence type="ECO:0000259" key="9">
    <source>
        <dbReference type="Pfam" id="PF25917"/>
    </source>
</evidence>
<comment type="caution">
    <text evidence="12">The sequence shown here is derived from an EMBL/GenBank/DDBJ whole genome shotgun (WGS) entry which is preliminary data.</text>
</comment>
<dbReference type="Gene3D" id="2.40.30.170">
    <property type="match status" value="1"/>
</dbReference>
<protein>
    <submittedName>
        <fullName evidence="12">Efflux transporter, RND family, MFP subunit</fullName>
    </submittedName>
</protein>
<dbReference type="InterPro" id="IPR058627">
    <property type="entry name" value="MdtA-like_C"/>
</dbReference>
<keyword evidence="13" id="KW-1185">Reference proteome</keyword>
<keyword evidence="6" id="KW-0472">Membrane</keyword>
<proteinExistence type="inferred from homology"/>
<evidence type="ECO:0000256" key="6">
    <source>
        <dbReference type="ARBA" id="ARBA00023136"/>
    </source>
</evidence>
<dbReference type="Proteomes" id="UP000003165">
    <property type="component" value="Unassembled WGS sequence"/>
</dbReference>
<dbReference type="eggNOG" id="COG0845">
    <property type="taxonomic scope" value="Bacteria"/>
</dbReference>
<dbReference type="FunFam" id="2.40.420.20:FF:000001">
    <property type="entry name" value="Efflux RND transporter periplasmic adaptor subunit"/>
    <property type="match status" value="1"/>
</dbReference>
<gene>
    <name evidence="12" type="ORF">FuraDRAFT_3821</name>
</gene>